<evidence type="ECO:0000256" key="1">
    <source>
        <dbReference type="ARBA" id="ARBA00006484"/>
    </source>
</evidence>
<evidence type="ECO:0000256" key="3">
    <source>
        <dbReference type="RuleBase" id="RU000363"/>
    </source>
</evidence>
<comment type="similarity">
    <text evidence="1 3">Belongs to the short-chain dehydrogenases/reductases (SDR) family.</text>
</comment>
<dbReference type="GO" id="GO:0016020">
    <property type="term" value="C:membrane"/>
    <property type="evidence" value="ECO:0007669"/>
    <property type="project" value="TreeGrafter"/>
</dbReference>
<proteinExistence type="inferred from homology"/>
<dbReference type="RefSeq" id="WP_042534366.1">
    <property type="nucleotide sequence ID" value="NZ_JXTG01000002.1"/>
</dbReference>
<dbReference type="PIRSF" id="PIRSF000126">
    <property type="entry name" value="11-beta-HSD1"/>
    <property type="match status" value="1"/>
</dbReference>
<dbReference type="PRINTS" id="PR00081">
    <property type="entry name" value="GDHRDH"/>
</dbReference>
<keyword evidence="2 4" id="KW-0560">Oxidoreductase</keyword>
<dbReference type="AlphaFoldDB" id="A0A0D0HSR3"/>
<comment type="caution">
    <text evidence="4">The sequence shown here is derived from an EMBL/GenBank/DDBJ whole genome shotgun (WGS) entry which is preliminary data.</text>
</comment>
<dbReference type="InterPro" id="IPR020904">
    <property type="entry name" value="Sc_DH/Rdtase_CS"/>
</dbReference>
<organism evidence="4 5">
    <name type="scientific">Anoxybacillus ayderensis</name>
    <dbReference type="NCBI Taxonomy" id="265546"/>
    <lineage>
        <taxon>Bacteria</taxon>
        <taxon>Bacillati</taxon>
        <taxon>Bacillota</taxon>
        <taxon>Bacilli</taxon>
        <taxon>Bacillales</taxon>
        <taxon>Anoxybacillaceae</taxon>
        <taxon>Anoxybacillus</taxon>
    </lineage>
</organism>
<dbReference type="PANTHER" id="PTHR44196:SF1">
    <property type="entry name" value="DEHYDROGENASE_REDUCTASE SDR FAMILY MEMBER 7B"/>
    <property type="match status" value="1"/>
</dbReference>
<evidence type="ECO:0000313" key="4">
    <source>
        <dbReference type="EMBL" id="KIP22282.1"/>
    </source>
</evidence>
<reference evidence="4 5" key="1">
    <citation type="submission" date="2015-01" db="EMBL/GenBank/DDBJ databases">
        <title>Genome sequence of Anoxybacillus ayderensis strain AB04.</title>
        <authorList>
            <person name="Belduz A.O."/>
            <person name="Canakci S."/>
            <person name="Chan K.-G."/>
            <person name="Kahar U.M."/>
            <person name="Yaakob A.S."/>
            <person name="Chan C.S."/>
            <person name="Goh K.M."/>
        </authorList>
    </citation>
    <scope>NUCLEOTIDE SEQUENCE [LARGE SCALE GENOMIC DNA]</scope>
    <source>
        <strain evidence="4 5">AB04</strain>
    </source>
</reference>
<dbReference type="PATRIC" id="fig|265546.4.peg.852"/>
<sequence>MKLAGKYVVITGASSGIGEQIAYEVAKRGGIPILLARSKEKLAQIAQHIEQTYNIPCVYESLDVSNQEEVDAVFDRLLASVDIDILVNNAGFGVFRYVEHIDLSEAKQMFDVNVLGLIACTKKVYTHMMKKRSGHIINVASQAGKIATPKSSVYAATKHAVLGFTNSLRMEASMYGIFVTAVNPGPIKTNFFTVADTSGEYVKNVKRWMLRPEFVAKRVVDAMLTPTREVNLPFWMHIGSRVYQLFPSVVEKMGKRAFLKK</sequence>
<dbReference type="PROSITE" id="PS00061">
    <property type="entry name" value="ADH_SHORT"/>
    <property type="match status" value="1"/>
</dbReference>
<dbReference type="GO" id="GO:0016616">
    <property type="term" value="F:oxidoreductase activity, acting on the CH-OH group of donors, NAD or NADP as acceptor"/>
    <property type="evidence" value="ECO:0007669"/>
    <property type="project" value="UniProtKB-ARBA"/>
</dbReference>
<dbReference type="SUPFAM" id="SSF51735">
    <property type="entry name" value="NAD(P)-binding Rossmann-fold domains"/>
    <property type="match status" value="1"/>
</dbReference>
<dbReference type="EC" id="1.-.-.-" evidence="4"/>
<dbReference type="Pfam" id="PF00106">
    <property type="entry name" value="adh_short"/>
    <property type="match status" value="1"/>
</dbReference>
<protein>
    <submittedName>
        <fullName evidence="4">Putative oxidoreductase</fullName>
        <ecNumber evidence="4">1.-.-.-</ecNumber>
    </submittedName>
</protein>
<dbReference type="Proteomes" id="UP000032047">
    <property type="component" value="Unassembled WGS sequence"/>
</dbReference>
<dbReference type="Gene3D" id="3.40.50.720">
    <property type="entry name" value="NAD(P)-binding Rossmann-like Domain"/>
    <property type="match status" value="1"/>
</dbReference>
<name>A0A0D0HSR3_9BACL</name>
<dbReference type="PANTHER" id="PTHR44196">
    <property type="entry name" value="DEHYDROGENASE/REDUCTASE SDR FAMILY MEMBER 7B"/>
    <property type="match status" value="1"/>
</dbReference>
<dbReference type="FunFam" id="3.40.50.720:FF:000047">
    <property type="entry name" value="NADP-dependent L-serine/L-allo-threonine dehydrogenase"/>
    <property type="match status" value="1"/>
</dbReference>
<accession>A0A0D0HSR3</accession>
<dbReference type="InterPro" id="IPR036291">
    <property type="entry name" value="NAD(P)-bd_dom_sf"/>
</dbReference>
<evidence type="ECO:0000256" key="2">
    <source>
        <dbReference type="ARBA" id="ARBA00023002"/>
    </source>
</evidence>
<dbReference type="PRINTS" id="PR00080">
    <property type="entry name" value="SDRFAMILY"/>
</dbReference>
<evidence type="ECO:0000313" key="5">
    <source>
        <dbReference type="Proteomes" id="UP000032047"/>
    </source>
</evidence>
<dbReference type="EMBL" id="JXTG01000002">
    <property type="protein sequence ID" value="KIP22282.1"/>
    <property type="molecule type" value="Genomic_DNA"/>
</dbReference>
<dbReference type="InterPro" id="IPR002347">
    <property type="entry name" value="SDR_fam"/>
</dbReference>
<keyword evidence="5" id="KW-1185">Reference proteome</keyword>
<gene>
    <name evidence="4" type="ORF">JV16_00830</name>
</gene>